<keyword evidence="6 8" id="KW-0472">Membrane</keyword>
<sequence length="313" mass="33305">MSQNPPSFGQSGSSGAAHSAPVCPRHPQVASYVRCRRCDRPMCGACQVHTEVGAICTDCAGDLQRDHAAAQPRNAIGGRGSDTPIITWTLIGICVVMFGLQNLPGVSGVIQQWTTYAPFRTRAMPWTLITSGFLHGGIMHLLLNMYALWAIGQFLERSLGRWRYLGLFLLSVIGGHAAVMWLASAGLDDWYTGTVGASGGVFGLFGALFVVQQRMGEQATQVLVLIGLNFAFSFMYPGISWQGHLGGMITGTLIALVLFATRVKATPGADRAALARKADLTHAAVLAAALAVLAAVVLARVLTVPDWTVPPLF</sequence>
<evidence type="ECO:0000256" key="3">
    <source>
        <dbReference type="ARBA" id="ARBA00022692"/>
    </source>
</evidence>
<reference evidence="10 11" key="1">
    <citation type="submission" date="2020-08" db="EMBL/GenBank/DDBJ databases">
        <title>Sequencing the genomes of 1000 actinobacteria strains.</title>
        <authorList>
            <person name="Klenk H.-P."/>
        </authorList>
    </citation>
    <scope>NUCLEOTIDE SEQUENCE [LARGE SCALE GENOMIC DNA]</scope>
    <source>
        <strain evidence="10 11">DSM 23040</strain>
    </source>
</reference>
<comment type="similarity">
    <text evidence="2">Belongs to the peptidase S54 family.</text>
</comment>
<dbReference type="InterPro" id="IPR050925">
    <property type="entry name" value="Rhomboid_protease_S54"/>
</dbReference>
<comment type="subcellular location">
    <subcellularLocation>
        <location evidence="1">Membrane</location>
        <topology evidence="1">Multi-pass membrane protein</topology>
    </subcellularLocation>
</comment>
<dbReference type="AlphaFoldDB" id="A0A839R152"/>
<feature type="compositionally biased region" description="Low complexity" evidence="7">
    <location>
        <begin position="1"/>
        <end position="21"/>
    </location>
</feature>
<dbReference type="Pfam" id="PF01694">
    <property type="entry name" value="Rhomboid"/>
    <property type="match status" value="1"/>
</dbReference>
<feature type="transmembrane region" description="Helical" evidence="8">
    <location>
        <begin position="283"/>
        <end position="303"/>
    </location>
</feature>
<dbReference type="EMBL" id="JACHWP010000027">
    <property type="protein sequence ID" value="MBB3024091.1"/>
    <property type="molecule type" value="Genomic_DNA"/>
</dbReference>
<keyword evidence="11" id="KW-1185">Reference proteome</keyword>
<keyword evidence="10" id="KW-0645">Protease</keyword>
<organism evidence="10 11">
    <name type="scientific">Helcobacillus massiliensis</name>
    <dbReference type="NCBI Taxonomy" id="521392"/>
    <lineage>
        <taxon>Bacteria</taxon>
        <taxon>Bacillati</taxon>
        <taxon>Actinomycetota</taxon>
        <taxon>Actinomycetes</taxon>
        <taxon>Micrococcales</taxon>
        <taxon>Dermabacteraceae</taxon>
        <taxon>Helcobacillus</taxon>
    </lineage>
</organism>
<accession>A0A839R152</accession>
<name>A0A839R152_9MICO</name>
<evidence type="ECO:0000256" key="5">
    <source>
        <dbReference type="ARBA" id="ARBA00022989"/>
    </source>
</evidence>
<proteinExistence type="inferred from homology"/>
<keyword evidence="5 8" id="KW-1133">Transmembrane helix</keyword>
<feature type="transmembrane region" description="Helical" evidence="8">
    <location>
        <begin position="222"/>
        <end position="239"/>
    </location>
</feature>
<feature type="transmembrane region" description="Helical" evidence="8">
    <location>
        <begin position="85"/>
        <end position="103"/>
    </location>
</feature>
<feature type="domain" description="Peptidase S54 rhomboid" evidence="9">
    <location>
        <begin position="124"/>
        <end position="259"/>
    </location>
</feature>
<protein>
    <submittedName>
        <fullName evidence="10">Membrane associated rhomboid family serine protease</fullName>
    </submittedName>
</protein>
<evidence type="ECO:0000313" key="11">
    <source>
        <dbReference type="Proteomes" id="UP000568050"/>
    </source>
</evidence>
<dbReference type="GO" id="GO:0004252">
    <property type="term" value="F:serine-type endopeptidase activity"/>
    <property type="evidence" value="ECO:0007669"/>
    <property type="project" value="InterPro"/>
</dbReference>
<dbReference type="PANTHER" id="PTHR43731:SF14">
    <property type="entry name" value="PRESENILIN-ASSOCIATED RHOMBOID-LIKE PROTEIN, MITOCHONDRIAL"/>
    <property type="match status" value="1"/>
</dbReference>
<keyword evidence="4" id="KW-0378">Hydrolase</keyword>
<keyword evidence="3 8" id="KW-0812">Transmembrane</keyword>
<dbReference type="GO" id="GO:0006508">
    <property type="term" value="P:proteolysis"/>
    <property type="evidence" value="ECO:0007669"/>
    <property type="project" value="UniProtKB-KW"/>
</dbReference>
<evidence type="ECO:0000256" key="2">
    <source>
        <dbReference type="ARBA" id="ARBA00009045"/>
    </source>
</evidence>
<dbReference type="Gene3D" id="1.20.1540.10">
    <property type="entry name" value="Rhomboid-like"/>
    <property type="match status" value="1"/>
</dbReference>
<evidence type="ECO:0000256" key="6">
    <source>
        <dbReference type="ARBA" id="ARBA00023136"/>
    </source>
</evidence>
<dbReference type="InterPro" id="IPR035952">
    <property type="entry name" value="Rhomboid-like_sf"/>
</dbReference>
<evidence type="ECO:0000256" key="8">
    <source>
        <dbReference type="SAM" id="Phobius"/>
    </source>
</evidence>
<feature type="transmembrane region" description="Helical" evidence="8">
    <location>
        <begin position="123"/>
        <end position="143"/>
    </location>
</feature>
<feature type="transmembrane region" description="Helical" evidence="8">
    <location>
        <begin position="164"/>
        <end position="184"/>
    </location>
</feature>
<dbReference type="GO" id="GO:0016020">
    <property type="term" value="C:membrane"/>
    <property type="evidence" value="ECO:0007669"/>
    <property type="project" value="UniProtKB-SubCell"/>
</dbReference>
<dbReference type="PANTHER" id="PTHR43731">
    <property type="entry name" value="RHOMBOID PROTEASE"/>
    <property type="match status" value="1"/>
</dbReference>
<dbReference type="RefSeq" id="WP_183377360.1">
    <property type="nucleotide sequence ID" value="NZ_CBCSFZ010000055.1"/>
</dbReference>
<evidence type="ECO:0000256" key="7">
    <source>
        <dbReference type="SAM" id="MobiDB-lite"/>
    </source>
</evidence>
<gene>
    <name evidence="10" type="ORF">FHX50_002398</name>
</gene>
<feature type="transmembrane region" description="Helical" evidence="8">
    <location>
        <begin position="190"/>
        <end position="210"/>
    </location>
</feature>
<dbReference type="InterPro" id="IPR022764">
    <property type="entry name" value="Peptidase_S54_rhomboid_dom"/>
</dbReference>
<feature type="region of interest" description="Disordered" evidence="7">
    <location>
        <begin position="1"/>
        <end position="23"/>
    </location>
</feature>
<evidence type="ECO:0000313" key="10">
    <source>
        <dbReference type="EMBL" id="MBB3024091.1"/>
    </source>
</evidence>
<evidence type="ECO:0000256" key="4">
    <source>
        <dbReference type="ARBA" id="ARBA00022801"/>
    </source>
</evidence>
<dbReference type="SUPFAM" id="SSF144091">
    <property type="entry name" value="Rhomboid-like"/>
    <property type="match status" value="1"/>
</dbReference>
<comment type="caution">
    <text evidence="10">The sequence shown here is derived from an EMBL/GenBank/DDBJ whole genome shotgun (WGS) entry which is preliminary data.</text>
</comment>
<dbReference type="Proteomes" id="UP000568050">
    <property type="component" value="Unassembled WGS sequence"/>
</dbReference>
<feature type="transmembrane region" description="Helical" evidence="8">
    <location>
        <begin position="245"/>
        <end position="263"/>
    </location>
</feature>
<evidence type="ECO:0000256" key="1">
    <source>
        <dbReference type="ARBA" id="ARBA00004141"/>
    </source>
</evidence>
<evidence type="ECO:0000259" key="9">
    <source>
        <dbReference type="Pfam" id="PF01694"/>
    </source>
</evidence>